<evidence type="ECO:0008006" key="4">
    <source>
        <dbReference type="Google" id="ProtNLM"/>
    </source>
</evidence>
<keyword evidence="1" id="KW-0472">Membrane</keyword>
<keyword evidence="3" id="KW-1185">Reference proteome</keyword>
<proteinExistence type="predicted"/>
<accession>A0ABV3S9V1</accession>
<comment type="caution">
    <text evidence="2">The sequence shown here is derived from an EMBL/GenBank/DDBJ whole genome shotgun (WGS) entry which is preliminary data.</text>
</comment>
<reference evidence="2 3" key="1">
    <citation type="submission" date="2024-02" db="EMBL/GenBank/DDBJ databases">
        <title>New especies of Spiribacter isolated from saline water.</title>
        <authorList>
            <person name="Leon M.J."/>
            <person name="De La Haba R."/>
            <person name="Sanchez-Porro C."/>
            <person name="Ventosa A."/>
        </authorList>
    </citation>
    <scope>NUCLEOTIDE SEQUENCE [LARGE SCALE GENOMIC DNA]</scope>
    <source>
        <strain evidence="3">ag22IC4-227</strain>
    </source>
</reference>
<name>A0ABV3S9V1_9GAMM</name>
<dbReference type="RefSeq" id="WP_367966593.1">
    <property type="nucleotide sequence ID" value="NZ_JBAKFJ010000001.1"/>
</dbReference>
<keyword evidence="1" id="KW-0812">Transmembrane</keyword>
<dbReference type="EMBL" id="JBAKFJ010000001">
    <property type="protein sequence ID" value="MEX0386115.1"/>
    <property type="molecule type" value="Genomic_DNA"/>
</dbReference>
<evidence type="ECO:0000313" key="3">
    <source>
        <dbReference type="Proteomes" id="UP001556653"/>
    </source>
</evidence>
<evidence type="ECO:0000313" key="2">
    <source>
        <dbReference type="EMBL" id="MEX0386115.1"/>
    </source>
</evidence>
<feature type="transmembrane region" description="Helical" evidence="1">
    <location>
        <begin position="193"/>
        <end position="214"/>
    </location>
</feature>
<dbReference type="Proteomes" id="UP001556653">
    <property type="component" value="Unassembled WGS sequence"/>
</dbReference>
<protein>
    <recommendedName>
        <fullName evidence="4">DUF2306 domain-containing protein</fullName>
    </recommendedName>
</protein>
<feature type="transmembrane region" description="Helical" evidence="1">
    <location>
        <begin position="94"/>
        <end position="115"/>
    </location>
</feature>
<sequence length="230" mass="25074">MGHRIEHLPFVERRLWYLAVTAGLGLLIGLWIMFGTAADRSEIAWIQAEWKAAMGHLRISLTRLIEALALAVAVTAPLSLAVRRLPRLEATITPLMLTALAVPWVLLSAALNMMIHLRLDGGQMVLFAAMGGGAWILGALAPRQQSISARCRRMRYGMRTIVLMLIVAEMLALTQGLGSQIRFYTLYWSPTLLFLYGGLSVAVIAGALVVGRFGGGGLVRGMERLAAPRD</sequence>
<feature type="transmembrane region" description="Helical" evidence="1">
    <location>
        <begin position="121"/>
        <end position="140"/>
    </location>
</feature>
<feature type="transmembrane region" description="Helical" evidence="1">
    <location>
        <begin position="64"/>
        <end position="82"/>
    </location>
</feature>
<keyword evidence="1" id="KW-1133">Transmembrane helix</keyword>
<feature type="transmembrane region" description="Helical" evidence="1">
    <location>
        <begin position="15"/>
        <end position="34"/>
    </location>
</feature>
<evidence type="ECO:0000256" key="1">
    <source>
        <dbReference type="SAM" id="Phobius"/>
    </source>
</evidence>
<gene>
    <name evidence="2" type="ORF">V6X64_03765</name>
</gene>
<feature type="transmembrane region" description="Helical" evidence="1">
    <location>
        <begin position="161"/>
        <end position="181"/>
    </location>
</feature>
<organism evidence="2 3">
    <name type="scientific">Spiribacter onubensis</name>
    <dbReference type="NCBI Taxonomy" id="3122420"/>
    <lineage>
        <taxon>Bacteria</taxon>
        <taxon>Pseudomonadati</taxon>
        <taxon>Pseudomonadota</taxon>
        <taxon>Gammaproteobacteria</taxon>
        <taxon>Chromatiales</taxon>
        <taxon>Ectothiorhodospiraceae</taxon>
        <taxon>Spiribacter</taxon>
    </lineage>
</organism>